<dbReference type="GO" id="GO:0009733">
    <property type="term" value="P:response to auxin"/>
    <property type="evidence" value="ECO:0007669"/>
    <property type="project" value="InterPro"/>
</dbReference>
<dbReference type="AlphaFoldDB" id="A0A9Q0JY24"/>
<accession>A0A9Q0JY24</accession>
<dbReference type="Gene3D" id="1.10.238.10">
    <property type="entry name" value="EF-hand"/>
    <property type="match status" value="1"/>
</dbReference>
<dbReference type="InterPro" id="IPR013623">
    <property type="entry name" value="NADPH_Ox"/>
</dbReference>
<dbReference type="OrthoDB" id="1026046at2759"/>
<sequence length="246" mass="28517">MLRRNASNRVFQFLQELKAENGAGDALVARARRREEAALDRTKSGAHKALRGLRFISNQKGFDGWSQIKNNFEKFAKDSFLQRSDFGQCVEEFALEFFDALSRRRRMKINNISKEELSEFWVDKNEDGRIGEGVKELSHQNQHGKKDQKAIPKGYLAIMVGQREEEQQRLVIPVTYFNHPLFIQLLKEAEDEYGFEQKGTITIPCHVEEFQHVQGLIDKGKSFQQQHPQPNNHYYLSLPIAGCFRS</sequence>
<dbReference type="GO" id="GO:0004601">
    <property type="term" value="F:peroxidase activity"/>
    <property type="evidence" value="ECO:0007669"/>
    <property type="project" value="InterPro"/>
</dbReference>
<feature type="domain" description="NADPH oxidase Respiratory burst" evidence="2">
    <location>
        <begin position="39"/>
        <end position="123"/>
    </location>
</feature>
<gene>
    <name evidence="3" type="ORF">NE237_011583</name>
</gene>
<name>A0A9Q0JY24_9MAGN</name>
<evidence type="ECO:0000313" key="4">
    <source>
        <dbReference type="Proteomes" id="UP001141806"/>
    </source>
</evidence>
<protein>
    <recommendedName>
        <fullName evidence="2">NADPH oxidase Respiratory burst domain-containing protein</fullName>
    </recommendedName>
</protein>
<dbReference type="PANTHER" id="PTHR31374">
    <property type="entry name" value="AUXIN-INDUCED PROTEIN-LIKE-RELATED"/>
    <property type="match status" value="1"/>
</dbReference>
<dbReference type="Pfam" id="PF02519">
    <property type="entry name" value="Auxin_inducible"/>
    <property type="match status" value="1"/>
</dbReference>
<keyword evidence="4" id="KW-1185">Reference proteome</keyword>
<dbReference type="GO" id="GO:0050664">
    <property type="term" value="F:oxidoreductase activity, acting on NAD(P)H, oxygen as acceptor"/>
    <property type="evidence" value="ECO:0007669"/>
    <property type="project" value="InterPro"/>
</dbReference>
<dbReference type="Proteomes" id="UP001141806">
    <property type="component" value="Unassembled WGS sequence"/>
</dbReference>
<dbReference type="InterPro" id="IPR003676">
    <property type="entry name" value="SAUR_fam"/>
</dbReference>
<proteinExistence type="inferred from homology"/>
<reference evidence="3" key="1">
    <citation type="journal article" date="2023" name="Plant J.">
        <title>The genome of the king protea, Protea cynaroides.</title>
        <authorList>
            <person name="Chang J."/>
            <person name="Duong T.A."/>
            <person name="Schoeman C."/>
            <person name="Ma X."/>
            <person name="Roodt D."/>
            <person name="Barker N."/>
            <person name="Li Z."/>
            <person name="Van de Peer Y."/>
            <person name="Mizrachi E."/>
        </authorList>
    </citation>
    <scope>NUCLEOTIDE SEQUENCE</scope>
    <source>
        <tissue evidence="3">Young leaves</tissue>
    </source>
</reference>
<dbReference type="PANTHER" id="PTHR31374:SF29">
    <property type="entry name" value="SAUR-LIKE AUXIN-RESPONSIVE PROTEIN FAMILY"/>
    <property type="match status" value="1"/>
</dbReference>
<dbReference type="Pfam" id="PF08414">
    <property type="entry name" value="NADPH_Ox"/>
    <property type="match status" value="1"/>
</dbReference>
<evidence type="ECO:0000259" key="2">
    <source>
        <dbReference type="Pfam" id="PF08414"/>
    </source>
</evidence>
<comment type="similarity">
    <text evidence="1">Belongs to the ARG7 family.</text>
</comment>
<evidence type="ECO:0000313" key="3">
    <source>
        <dbReference type="EMBL" id="KAJ4954800.1"/>
    </source>
</evidence>
<evidence type="ECO:0000256" key="1">
    <source>
        <dbReference type="ARBA" id="ARBA00006974"/>
    </source>
</evidence>
<organism evidence="3 4">
    <name type="scientific">Protea cynaroides</name>
    <dbReference type="NCBI Taxonomy" id="273540"/>
    <lineage>
        <taxon>Eukaryota</taxon>
        <taxon>Viridiplantae</taxon>
        <taxon>Streptophyta</taxon>
        <taxon>Embryophyta</taxon>
        <taxon>Tracheophyta</taxon>
        <taxon>Spermatophyta</taxon>
        <taxon>Magnoliopsida</taxon>
        <taxon>Proteales</taxon>
        <taxon>Proteaceae</taxon>
        <taxon>Protea</taxon>
    </lineage>
</organism>
<comment type="caution">
    <text evidence="3">The sequence shown here is derived from an EMBL/GenBank/DDBJ whole genome shotgun (WGS) entry which is preliminary data.</text>
</comment>
<dbReference type="EMBL" id="JAMYWD010000011">
    <property type="protein sequence ID" value="KAJ4954800.1"/>
    <property type="molecule type" value="Genomic_DNA"/>
</dbReference>